<feature type="coiled-coil region" evidence="8">
    <location>
        <begin position="80"/>
        <end position="114"/>
    </location>
</feature>
<dbReference type="GO" id="GO:0005730">
    <property type="term" value="C:nucleolus"/>
    <property type="evidence" value="ECO:0007669"/>
    <property type="project" value="UniProtKB-SubCell"/>
</dbReference>
<evidence type="ECO:0000313" key="12">
    <source>
        <dbReference type="RefSeq" id="XP_019625765.1"/>
    </source>
</evidence>
<dbReference type="AlphaFoldDB" id="A0A6P4YVJ8"/>
<sequence>MTQQQEDYPSEIHAGLVAFSDSLKAVDDVFKPFLQMALEDMEKLEALDQAKLHLTAVYAINSLFWIYLTTQGIDPKDHPIKSELDRIRSYMNRVKEIEDKRKAAKVDKAAAKRIVKNALWEPSKQAAGSQVKQTSEKRKQDDRIGPQAKKKKE</sequence>
<evidence type="ECO:0000256" key="5">
    <source>
        <dbReference type="ARBA" id="ARBA00022884"/>
    </source>
</evidence>
<keyword evidence="10" id="KW-1185">Reference proteome</keyword>
<dbReference type="GO" id="GO:0003723">
    <property type="term" value="F:RNA binding"/>
    <property type="evidence" value="ECO:0007669"/>
    <property type="project" value="UniProtKB-UniRule"/>
</dbReference>
<dbReference type="GO" id="GO:0005737">
    <property type="term" value="C:cytoplasm"/>
    <property type="evidence" value="ECO:0007669"/>
    <property type="project" value="UniProtKB-SubCell"/>
</dbReference>
<keyword evidence="7" id="KW-0963">Cytoplasm</keyword>
<feature type="region of interest" description="Disordered" evidence="9">
    <location>
        <begin position="121"/>
        <end position="153"/>
    </location>
</feature>
<keyword evidence="7" id="KW-0238">DNA-binding</keyword>
<reference evidence="11 12" key="1">
    <citation type="submission" date="2025-04" db="UniProtKB">
        <authorList>
            <consortium name="RefSeq"/>
        </authorList>
    </citation>
    <scope>IDENTIFICATION</scope>
    <source>
        <tissue evidence="11 12">Gonad</tissue>
    </source>
</reference>
<evidence type="ECO:0000256" key="2">
    <source>
        <dbReference type="ARBA" id="ARBA00009154"/>
    </source>
</evidence>
<comment type="subunit">
    <text evidence="7">Monomer and homodimer.</text>
</comment>
<comment type="similarity">
    <text evidence="2 7">Belongs to the C1D family.</text>
</comment>
<organism evidence="10 11">
    <name type="scientific">Branchiostoma belcheri</name>
    <name type="common">Amphioxus</name>
    <dbReference type="NCBI Taxonomy" id="7741"/>
    <lineage>
        <taxon>Eukaryota</taxon>
        <taxon>Metazoa</taxon>
        <taxon>Chordata</taxon>
        <taxon>Cephalochordata</taxon>
        <taxon>Leptocardii</taxon>
        <taxon>Amphioxiformes</taxon>
        <taxon>Branchiostomatidae</taxon>
        <taxon>Branchiostoma</taxon>
    </lineage>
</organism>
<dbReference type="RefSeq" id="XP_019625764.1">
    <property type="nucleotide sequence ID" value="XM_019770205.1"/>
</dbReference>
<dbReference type="PANTHER" id="PTHR15341">
    <property type="entry name" value="SUN-COR STEROID HORMONE RECEPTOR CO-REPRESSOR"/>
    <property type="match status" value="1"/>
</dbReference>
<protein>
    <recommendedName>
        <fullName evidence="3 7">Nuclear nucleic acid-binding protein C1D</fullName>
    </recommendedName>
</protein>
<dbReference type="InterPro" id="IPR011082">
    <property type="entry name" value="Exosome-assoc_fac/DNA_repair"/>
</dbReference>
<evidence type="ECO:0000313" key="10">
    <source>
        <dbReference type="Proteomes" id="UP000515135"/>
    </source>
</evidence>
<dbReference type="PANTHER" id="PTHR15341:SF3">
    <property type="entry name" value="NUCLEAR NUCLEIC ACID-BINDING PROTEIN C1D"/>
    <property type="match status" value="1"/>
</dbReference>
<keyword evidence="4 7" id="KW-0698">rRNA processing</keyword>
<evidence type="ECO:0000256" key="7">
    <source>
        <dbReference type="RuleBase" id="RU368003"/>
    </source>
</evidence>
<dbReference type="GO" id="GO:0003677">
    <property type="term" value="F:DNA binding"/>
    <property type="evidence" value="ECO:0007669"/>
    <property type="project" value="UniProtKB-KW"/>
</dbReference>
<comment type="function">
    <text evidence="7">Plays a role in the recruitment of the exosome to pre-rRNA to mediate the 3'-5' end processing of the 5.8S rRNA.</text>
</comment>
<dbReference type="RefSeq" id="XP_019625765.1">
    <property type="nucleotide sequence ID" value="XM_019770206.1"/>
</dbReference>
<dbReference type="KEGG" id="bbel:109471030"/>
<keyword evidence="5 7" id="KW-0694">RNA-binding</keyword>
<dbReference type="GO" id="GO:0010468">
    <property type="term" value="P:regulation of gene expression"/>
    <property type="evidence" value="ECO:0007669"/>
    <property type="project" value="TreeGrafter"/>
</dbReference>
<evidence type="ECO:0000256" key="6">
    <source>
        <dbReference type="ARBA" id="ARBA00023242"/>
    </source>
</evidence>
<dbReference type="OrthoDB" id="1421013at2759"/>
<feature type="compositionally biased region" description="Basic and acidic residues" evidence="9">
    <location>
        <begin position="134"/>
        <end position="144"/>
    </location>
</feature>
<name>A0A6P4YVJ8_BRABE</name>
<evidence type="ECO:0000313" key="11">
    <source>
        <dbReference type="RefSeq" id="XP_019625764.1"/>
    </source>
</evidence>
<dbReference type="Pfam" id="PF04000">
    <property type="entry name" value="Sas10_Utp3"/>
    <property type="match status" value="1"/>
</dbReference>
<proteinExistence type="inferred from homology"/>
<keyword evidence="8" id="KW-0175">Coiled coil</keyword>
<evidence type="ECO:0000256" key="8">
    <source>
        <dbReference type="SAM" id="Coils"/>
    </source>
</evidence>
<dbReference type="InterPro" id="IPR007146">
    <property type="entry name" value="Sas10/Utp3/C1D"/>
</dbReference>
<gene>
    <name evidence="11 12" type="primary">LOC109471030</name>
</gene>
<evidence type="ECO:0000256" key="4">
    <source>
        <dbReference type="ARBA" id="ARBA00022552"/>
    </source>
</evidence>
<dbReference type="GO" id="GO:0000178">
    <property type="term" value="C:exosome (RNase complex)"/>
    <property type="evidence" value="ECO:0007669"/>
    <property type="project" value="TreeGrafter"/>
</dbReference>
<accession>A0A6P4YVJ8</accession>
<comment type="subcellular location">
    <subcellularLocation>
        <location evidence="7">Cytoplasm</location>
    </subcellularLocation>
    <subcellularLocation>
        <location evidence="7">Nucleus</location>
        <location evidence="7">Nucleolus</location>
    </subcellularLocation>
    <subcellularLocation>
        <location evidence="1 7">Nucleus</location>
    </subcellularLocation>
</comment>
<evidence type="ECO:0000256" key="9">
    <source>
        <dbReference type="SAM" id="MobiDB-lite"/>
    </source>
</evidence>
<evidence type="ECO:0000256" key="1">
    <source>
        <dbReference type="ARBA" id="ARBA00004123"/>
    </source>
</evidence>
<keyword evidence="6 7" id="KW-0539">Nucleus</keyword>
<evidence type="ECO:0000256" key="3">
    <source>
        <dbReference type="ARBA" id="ARBA00015212"/>
    </source>
</evidence>
<dbReference type="GeneID" id="109471030"/>
<dbReference type="GO" id="GO:0000460">
    <property type="term" value="P:maturation of 5.8S rRNA"/>
    <property type="evidence" value="ECO:0007669"/>
    <property type="project" value="TreeGrafter"/>
</dbReference>
<dbReference type="Proteomes" id="UP000515135">
    <property type="component" value="Unplaced"/>
</dbReference>